<feature type="region of interest" description="Disordered" evidence="1">
    <location>
        <begin position="131"/>
        <end position="164"/>
    </location>
</feature>
<dbReference type="InterPro" id="IPR040976">
    <property type="entry name" value="Pkinase_fungal"/>
</dbReference>
<feature type="domain" description="Fungal-type protein kinase" evidence="2">
    <location>
        <begin position="663"/>
        <end position="719"/>
    </location>
</feature>
<dbReference type="AlphaFoldDB" id="A0A8H3D520"/>
<evidence type="ECO:0000259" key="2">
    <source>
        <dbReference type="Pfam" id="PF17667"/>
    </source>
</evidence>
<dbReference type="PANTHER" id="PTHR38248">
    <property type="entry name" value="FUNK1 6"/>
    <property type="match status" value="1"/>
</dbReference>
<dbReference type="InterPro" id="IPR011009">
    <property type="entry name" value="Kinase-like_dom_sf"/>
</dbReference>
<dbReference type="Pfam" id="PF17667">
    <property type="entry name" value="Pkinase_fungal"/>
    <property type="match status" value="2"/>
</dbReference>
<evidence type="ECO:0000256" key="1">
    <source>
        <dbReference type="SAM" id="MobiDB-lite"/>
    </source>
</evidence>
<evidence type="ECO:0000313" key="3">
    <source>
        <dbReference type="EMBL" id="CAE6510357.1"/>
    </source>
</evidence>
<reference evidence="3" key="1">
    <citation type="submission" date="2021-01" db="EMBL/GenBank/DDBJ databases">
        <authorList>
            <person name="Kaushik A."/>
        </authorList>
    </citation>
    <scope>NUCLEOTIDE SEQUENCE</scope>
    <source>
        <strain evidence="3">AG4-RS23</strain>
    </source>
</reference>
<dbReference type="Proteomes" id="UP000663861">
    <property type="component" value="Unassembled WGS sequence"/>
</dbReference>
<organism evidence="3 4">
    <name type="scientific">Rhizoctonia solani</name>
    <dbReference type="NCBI Taxonomy" id="456999"/>
    <lineage>
        <taxon>Eukaryota</taxon>
        <taxon>Fungi</taxon>
        <taxon>Dikarya</taxon>
        <taxon>Basidiomycota</taxon>
        <taxon>Agaricomycotina</taxon>
        <taxon>Agaricomycetes</taxon>
        <taxon>Cantharellales</taxon>
        <taxon>Ceratobasidiaceae</taxon>
        <taxon>Rhizoctonia</taxon>
    </lineage>
</organism>
<feature type="compositionally biased region" description="Polar residues" evidence="1">
    <location>
        <begin position="149"/>
        <end position="162"/>
    </location>
</feature>
<name>A0A8H3D520_9AGAM</name>
<feature type="domain" description="Fungal-type protein kinase" evidence="2">
    <location>
        <begin position="313"/>
        <end position="607"/>
    </location>
</feature>
<proteinExistence type="predicted"/>
<accession>A0A8H3D520</accession>
<dbReference type="PANTHER" id="PTHR38248:SF2">
    <property type="entry name" value="FUNK1 11"/>
    <property type="match status" value="1"/>
</dbReference>
<dbReference type="SUPFAM" id="SSF56112">
    <property type="entry name" value="Protein kinase-like (PK-like)"/>
    <property type="match status" value="1"/>
</dbReference>
<comment type="caution">
    <text evidence="3">The sequence shown here is derived from an EMBL/GenBank/DDBJ whole genome shotgun (WGS) entry which is preliminary data.</text>
</comment>
<feature type="compositionally biased region" description="Low complexity" evidence="1">
    <location>
        <begin position="131"/>
        <end position="140"/>
    </location>
</feature>
<dbReference type="EMBL" id="CAJMWY010003876">
    <property type="protein sequence ID" value="CAE6510357.1"/>
    <property type="molecule type" value="Genomic_DNA"/>
</dbReference>
<evidence type="ECO:0000313" key="4">
    <source>
        <dbReference type="Proteomes" id="UP000663861"/>
    </source>
</evidence>
<sequence>MNQPDDHVTRPSTSLTFFRPVLPDKTRSRGGPTLMSFFSETPKRKFELGDATTGDLSKIIKKVKGPAYVPSASTTLSDGTAGIHKTLPGSGSLEAIQSSVPSLATPQYARRPATGILRTSIQLSSSIVDLSSISPPQSSSHRSDGGPNAQDSPQTQVATRSNGIKKEPLSRLATILKHELYGGVYLHKEFFKEFLPSVLEIQNRVLKRARDRAVDPTRLLGQANYVDYDNTQGRWTLGRAITNQNDETKVHEPLVAALNVIGKAAFEIYQEMYPNDTIRKAYSPFINHSARTTRSDTPSDGSASPDLLQGITEDGRVHWGDAELVIECKSSSQPKHRNEAYMQLAHYARAVFAHQIYRIGVFGLSFCSSIVNFVRFDRSGMLHSPDINLRNPDEADQFVKYIINLITLDARNYGYDDRFSFEYNTGAPQTLFRLGNHPPQIVNEILCYRKCCCGRATCVTDLGEGVLKLVWRPEHWMDEGVTMSKLVNVFGFCQLKETSCDINSTRLKHPEELECSAATKFFSPEPRSNDSTTVSRINRIQSNIFMQRGTPLSEAQNPLHLVMAIHDALLGIMALTEVGKLHCDISAYNILLIDPKKHYPDQNWLADPKFTIIPEIWNQTARQSSGAYFGDNGPEDQVNKEYKSPRLKRVMELRRGPYCVLHDTEFMIDAVLDRKDNRIDRTGTPAFVSAQLLTATAECPIFRTFMHDIESLFWVLFWVLIHRTQVSDGPWTVNEHAKQLIQQLSNSDMTTLGAFKRSLIKSSTSSEFVRTIMNLENRWCNDLLPLVQGFAVFLHYYLYCDPPHELCLPKDWVNPLIEMTRRHEQCLDQPHLKTFNDLFEILDRQICSLKQIYEVDVTSL</sequence>
<gene>
    <name evidence="3" type="ORF">RDB_LOCUS136777</name>
</gene>
<protein>
    <recommendedName>
        <fullName evidence="2">Fungal-type protein kinase domain-containing protein</fullName>
    </recommendedName>
</protein>